<keyword evidence="6" id="KW-0378">Hydrolase</keyword>
<dbReference type="PROSITE" id="PS50893">
    <property type="entry name" value="ABC_TRANSPORTER_2"/>
    <property type="match status" value="1"/>
</dbReference>
<feature type="transmembrane region" description="Helical" evidence="11">
    <location>
        <begin position="304"/>
        <end position="324"/>
    </location>
</feature>
<proteinExistence type="predicted"/>
<dbReference type="InterPro" id="IPR027417">
    <property type="entry name" value="P-loop_NTPase"/>
</dbReference>
<keyword evidence="16" id="KW-1185">Reference proteome</keyword>
<dbReference type="PROSITE" id="PS50990">
    <property type="entry name" value="PEPTIDASE_C39"/>
    <property type="match status" value="1"/>
</dbReference>
<dbReference type="Gene3D" id="3.40.50.300">
    <property type="entry name" value="P-loop containing nucleotide triphosphate hydrolases"/>
    <property type="match status" value="1"/>
</dbReference>
<evidence type="ECO:0000259" key="13">
    <source>
        <dbReference type="PROSITE" id="PS50929"/>
    </source>
</evidence>
<feature type="transmembrane region" description="Helical" evidence="11">
    <location>
        <begin position="416"/>
        <end position="440"/>
    </location>
</feature>
<evidence type="ECO:0000259" key="12">
    <source>
        <dbReference type="PROSITE" id="PS50893"/>
    </source>
</evidence>
<dbReference type="GO" id="GO:0008234">
    <property type="term" value="F:cysteine-type peptidase activity"/>
    <property type="evidence" value="ECO:0007669"/>
    <property type="project" value="UniProtKB-KW"/>
</dbReference>
<dbReference type="CDD" id="cd18570">
    <property type="entry name" value="ABC_6TM_PCAT1_LagD_like"/>
    <property type="match status" value="1"/>
</dbReference>
<evidence type="ECO:0000256" key="8">
    <source>
        <dbReference type="ARBA" id="ARBA00022840"/>
    </source>
</evidence>
<evidence type="ECO:0000313" key="15">
    <source>
        <dbReference type="EMBL" id="MBD2778094.1"/>
    </source>
</evidence>
<protein>
    <submittedName>
        <fullName evidence="15">Peptidase domain-containing ABC transporter</fullName>
    </submittedName>
</protein>
<evidence type="ECO:0000256" key="10">
    <source>
        <dbReference type="ARBA" id="ARBA00023136"/>
    </source>
</evidence>
<evidence type="ECO:0000256" key="3">
    <source>
        <dbReference type="ARBA" id="ARBA00022475"/>
    </source>
</evidence>
<evidence type="ECO:0000256" key="2">
    <source>
        <dbReference type="ARBA" id="ARBA00022448"/>
    </source>
</evidence>
<dbReference type="SMART" id="SM00382">
    <property type="entry name" value="AAA"/>
    <property type="match status" value="1"/>
</dbReference>
<keyword evidence="5" id="KW-0547">Nucleotide-binding</keyword>
<reference evidence="15" key="1">
    <citation type="submission" date="2020-09" db="EMBL/GenBank/DDBJ databases">
        <title>Iningainema tapete sp. nov. (Scytonemataceae, Cyanobacteria) from greenhouses in central Florida (USA) produces two types of nodularin with biosynthetic potential for microcystin-LR and anabaenopeptins.</title>
        <authorList>
            <person name="Berthold D.E."/>
            <person name="Lefler F.W."/>
            <person name="Huang I.-S."/>
            <person name="Abdulla H."/>
            <person name="Zimba P.V."/>
            <person name="Laughinghouse H.D. IV."/>
        </authorList>
    </citation>
    <scope>NUCLEOTIDE SEQUENCE</scope>
    <source>
        <strain evidence="15">BLCCT55</strain>
    </source>
</reference>
<dbReference type="PROSITE" id="PS50929">
    <property type="entry name" value="ABC_TM1F"/>
    <property type="match status" value="1"/>
</dbReference>
<dbReference type="Pfam" id="PF00664">
    <property type="entry name" value="ABC_membrane"/>
    <property type="match status" value="1"/>
</dbReference>
<feature type="domain" description="ABC transmembrane type-1" evidence="13">
    <location>
        <begin position="166"/>
        <end position="445"/>
    </location>
</feature>
<evidence type="ECO:0000256" key="11">
    <source>
        <dbReference type="SAM" id="Phobius"/>
    </source>
</evidence>
<dbReference type="Pfam" id="PF03412">
    <property type="entry name" value="Peptidase_C39"/>
    <property type="match status" value="1"/>
</dbReference>
<comment type="subcellular location">
    <subcellularLocation>
        <location evidence="1">Cell membrane</location>
        <topology evidence="1">Multi-pass membrane protein</topology>
    </subcellularLocation>
</comment>
<evidence type="ECO:0000256" key="5">
    <source>
        <dbReference type="ARBA" id="ARBA00022741"/>
    </source>
</evidence>
<dbReference type="Proteomes" id="UP000629098">
    <property type="component" value="Unassembled WGS sequence"/>
</dbReference>
<dbReference type="Pfam" id="PF00005">
    <property type="entry name" value="ABC_tran"/>
    <property type="match status" value="1"/>
</dbReference>
<dbReference type="InterPro" id="IPR036640">
    <property type="entry name" value="ABC1_TM_sf"/>
</dbReference>
<dbReference type="InterPro" id="IPR003439">
    <property type="entry name" value="ABC_transporter-like_ATP-bd"/>
</dbReference>
<comment type="caution">
    <text evidence="15">The sequence shown here is derived from an EMBL/GenBank/DDBJ whole genome shotgun (WGS) entry which is preliminary data.</text>
</comment>
<dbReference type="GO" id="GO:0015421">
    <property type="term" value="F:ABC-type oligopeptide transporter activity"/>
    <property type="evidence" value="ECO:0007669"/>
    <property type="project" value="TreeGrafter"/>
</dbReference>
<sequence>MKYQVVLQHSEEDCGAACLAAIAKYYGQIFSLSRAREVSGTGTLGTTLLNLRQGAQALGFDTRGVKVTLELVDQKAVPLPGIIHWLGNHWVVLYGRVGRKYAIADPASGMRYLSQQELLSGWKNGAMLLLVPRPDFLAQPDDRNKIGSFRRLLLRCWNYRHILVEALLINLFIGLLSLSFPFLLQILTDDVLIQGDNRVLTGIAIAVLLMNLISSLLRLVQSNLVAHFAQRLELDLVLEFGRAILGLPLSYYESHRSGEVVSRLRDIEQLNQLLTKVGVTLPSQLFVAVTSFFLMLFYSPKLVMVSMLIVVVMCLSTVVFLPTLQQKIRDVLLLAGENQGILVETFKGALPLKAMNAAPHFWEEFQSRYGRQAHLTFRTIQIVIINNTFFDFVSKAGGIILLWFGSTLVISQQLSIGQLIAFNSLNGNILIVVSTLLGFVDQFTRAKAATGRLTEVIDSTREAQDDVKKPFAEIPGDADIICSNLNFYHPGRVDLLKDFSLTIPGGKAIALIGKSGCGKSTLAKLIAGLYQPQSGNIRINCYNLPDLSLSCIRQQVVLIPQDAHFWSRSIIDNLRLGYENITFAQIVQACQIADADDFISKLPNKYQTVLGEFGANLSGGQKQRLAIARGIVTDPPILILDESTAALDPVSEAQILERLLSHRQGKTTILISHRPRVINRADWIVLLEEGIVIQGNRDELYNISGNHLDFLIP</sequence>
<dbReference type="InterPro" id="IPR017871">
    <property type="entry name" value="ABC_transporter-like_CS"/>
</dbReference>
<dbReference type="AlphaFoldDB" id="A0A8J7C9G9"/>
<dbReference type="InterPro" id="IPR011527">
    <property type="entry name" value="ABC1_TM_dom"/>
</dbReference>
<keyword evidence="2" id="KW-0813">Transport</keyword>
<keyword evidence="7" id="KW-0645">Protease</keyword>
<evidence type="ECO:0000313" key="16">
    <source>
        <dbReference type="Proteomes" id="UP000629098"/>
    </source>
</evidence>
<keyword evidence="8" id="KW-0067">ATP-binding</keyword>
<dbReference type="EMBL" id="JACXAE010000120">
    <property type="protein sequence ID" value="MBD2778094.1"/>
    <property type="molecule type" value="Genomic_DNA"/>
</dbReference>
<evidence type="ECO:0000256" key="4">
    <source>
        <dbReference type="ARBA" id="ARBA00022692"/>
    </source>
</evidence>
<feature type="domain" description="ABC transporter" evidence="12">
    <location>
        <begin position="480"/>
        <end position="713"/>
    </location>
</feature>
<dbReference type="SUPFAM" id="SSF52540">
    <property type="entry name" value="P-loop containing nucleoside triphosphate hydrolases"/>
    <property type="match status" value="1"/>
</dbReference>
<dbReference type="InterPro" id="IPR005074">
    <property type="entry name" value="Peptidase_C39"/>
</dbReference>
<dbReference type="CDD" id="cd02418">
    <property type="entry name" value="Peptidase_C39B"/>
    <property type="match status" value="1"/>
</dbReference>
<dbReference type="GO" id="GO:0006508">
    <property type="term" value="P:proteolysis"/>
    <property type="evidence" value="ECO:0007669"/>
    <property type="project" value="InterPro"/>
</dbReference>
<accession>A0A8J7C9G9</accession>
<dbReference type="GO" id="GO:0016887">
    <property type="term" value="F:ATP hydrolysis activity"/>
    <property type="evidence" value="ECO:0007669"/>
    <property type="project" value="InterPro"/>
</dbReference>
<dbReference type="InterPro" id="IPR003593">
    <property type="entry name" value="AAA+_ATPase"/>
</dbReference>
<dbReference type="Gene3D" id="3.90.70.10">
    <property type="entry name" value="Cysteine proteinases"/>
    <property type="match status" value="1"/>
</dbReference>
<dbReference type="GO" id="GO:0005524">
    <property type="term" value="F:ATP binding"/>
    <property type="evidence" value="ECO:0007669"/>
    <property type="project" value="UniProtKB-KW"/>
</dbReference>
<feature type="transmembrane region" description="Helical" evidence="11">
    <location>
        <begin position="388"/>
        <end position="410"/>
    </location>
</feature>
<evidence type="ECO:0000256" key="6">
    <source>
        <dbReference type="ARBA" id="ARBA00022801"/>
    </source>
</evidence>
<keyword evidence="9 11" id="KW-1133">Transmembrane helix</keyword>
<evidence type="ECO:0000256" key="9">
    <source>
        <dbReference type="ARBA" id="ARBA00022989"/>
    </source>
</evidence>
<dbReference type="Gene3D" id="1.20.1560.10">
    <property type="entry name" value="ABC transporter type 1, transmembrane domain"/>
    <property type="match status" value="1"/>
</dbReference>
<feature type="domain" description="Peptidase C39" evidence="14">
    <location>
        <begin position="8"/>
        <end position="129"/>
    </location>
</feature>
<dbReference type="FunFam" id="3.40.50.300:FF:000299">
    <property type="entry name" value="ABC transporter ATP-binding protein/permease"/>
    <property type="match status" value="1"/>
</dbReference>
<keyword evidence="10 11" id="KW-0472">Membrane</keyword>
<keyword evidence="4 11" id="KW-0812">Transmembrane</keyword>
<evidence type="ECO:0000259" key="14">
    <source>
        <dbReference type="PROSITE" id="PS50990"/>
    </source>
</evidence>
<gene>
    <name evidence="15" type="ORF">ICL16_40150</name>
</gene>
<feature type="transmembrane region" description="Helical" evidence="11">
    <location>
        <begin position="162"/>
        <end position="187"/>
    </location>
</feature>
<name>A0A8J7C9G9_9CYAN</name>
<feature type="transmembrane region" description="Helical" evidence="11">
    <location>
        <begin position="273"/>
        <end position="298"/>
    </location>
</feature>
<dbReference type="SUPFAM" id="SSF90123">
    <property type="entry name" value="ABC transporter transmembrane region"/>
    <property type="match status" value="1"/>
</dbReference>
<evidence type="ECO:0000256" key="7">
    <source>
        <dbReference type="ARBA" id="ARBA00022807"/>
    </source>
</evidence>
<keyword evidence="3" id="KW-1003">Cell membrane</keyword>
<dbReference type="RefSeq" id="WP_190837389.1">
    <property type="nucleotide sequence ID" value="NZ_CAWPPI010000120.1"/>
</dbReference>
<evidence type="ECO:0000256" key="1">
    <source>
        <dbReference type="ARBA" id="ARBA00004651"/>
    </source>
</evidence>
<dbReference type="GO" id="GO:0005886">
    <property type="term" value="C:plasma membrane"/>
    <property type="evidence" value="ECO:0007669"/>
    <property type="project" value="UniProtKB-SubCell"/>
</dbReference>
<keyword evidence="7" id="KW-0788">Thiol protease</keyword>
<dbReference type="InterPro" id="IPR039421">
    <property type="entry name" value="Type_1_exporter"/>
</dbReference>
<dbReference type="PANTHER" id="PTHR43394">
    <property type="entry name" value="ATP-DEPENDENT PERMEASE MDL1, MITOCHONDRIAL"/>
    <property type="match status" value="1"/>
</dbReference>
<dbReference type="PROSITE" id="PS00211">
    <property type="entry name" value="ABC_TRANSPORTER_1"/>
    <property type="match status" value="1"/>
</dbReference>
<feature type="transmembrane region" description="Helical" evidence="11">
    <location>
        <begin position="199"/>
        <end position="220"/>
    </location>
</feature>
<dbReference type="PANTHER" id="PTHR43394:SF1">
    <property type="entry name" value="ATP-BINDING CASSETTE SUB-FAMILY B MEMBER 10, MITOCHONDRIAL"/>
    <property type="match status" value="1"/>
</dbReference>
<organism evidence="15 16">
    <name type="scientific">Iningainema tapete BLCC-T55</name>
    <dbReference type="NCBI Taxonomy" id="2748662"/>
    <lineage>
        <taxon>Bacteria</taxon>
        <taxon>Bacillati</taxon>
        <taxon>Cyanobacteriota</taxon>
        <taxon>Cyanophyceae</taxon>
        <taxon>Nostocales</taxon>
        <taxon>Scytonemataceae</taxon>
        <taxon>Iningainema tapete</taxon>
    </lineage>
</organism>